<feature type="repeat" description="TPR" evidence="3">
    <location>
        <begin position="374"/>
        <end position="407"/>
    </location>
</feature>
<feature type="repeat" description="TPR" evidence="3">
    <location>
        <begin position="476"/>
        <end position="509"/>
    </location>
</feature>
<dbReference type="SUPFAM" id="SSF56112">
    <property type="entry name" value="Protein kinase-like (PK-like)"/>
    <property type="match status" value="1"/>
</dbReference>
<dbReference type="SMART" id="SM00028">
    <property type="entry name" value="TPR"/>
    <property type="match status" value="10"/>
</dbReference>
<name>A0AAE3GSX5_9CYAN</name>
<evidence type="ECO:0000313" key="6">
    <source>
        <dbReference type="EMBL" id="MCP2729278.1"/>
    </source>
</evidence>
<evidence type="ECO:0000256" key="1">
    <source>
        <dbReference type="ARBA" id="ARBA00022737"/>
    </source>
</evidence>
<dbReference type="RefSeq" id="WP_254012061.1">
    <property type="nucleotide sequence ID" value="NZ_JAMZMM010000104.1"/>
</dbReference>
<dbReference type="GO" id="GO:0005524">
    <property type="term" value="F:ATP binding"/>
    <property type="evidence" value="ECO:0007669"/>
    <property type="project" value="UniProtKB-UniRule"/>
</dbReference>
<dbReference type="PROSITE" id="PS50011">
    <property type="entry name" value="PROTEIN_KINASE_DOM"/>
    <property type="match status" value="1"/>
</dbReference>
<keyword evidence="1" id="KW-0677">Repeat</keyword>
<dbReference type="Pfam" id="PF13432">
    <property type="entry name" value="TPR_16"/>
    <property type="match status" value="4"/>
</dbReference>
<feature type="repeat" description="TPR" evidence="3">
    <location>
        <begin position="544"/>
        <end position="577"/>
    </location>
</feature>
<proteinExistence type="predicted"/>
<feature type="repeat" description="TPR" evidence="3">
    <location>
        <begin position="612"/>
        <end position="645"/>
    </location>
</feature>
<feature type="repeat" description="TPR" evidence="3">
    <location>
        <begin position="408"/>
        <end position="441"/>
    </location>
</feature>
<dbReference type="PANTHER" id="PTHR44943:SF8">
    <property type="entry name" value="TPR REPEAT-CONTAINING PROTEIN MJ0263"/>
    <property type="match status" value="1"/>
</dbReference>
<dbReference type="InterPro" id="IPR011990">
    <property type="entry name" value="TPR-like_helical_dom_sf"/>
</dbReference>
<dbReference type="InterPro" id="IPR019734">
    <property type="entry name" value="TPR_rpt"/>
</dbReference>
<dbReference type="InterPro" id="IPR051685">
    <property type="entry name" value="Ycf3/AcsC/BcsC/TPR_MFPF"/>
</dbReference>
<dbReference type="Proteomes" id="UP001204953">
    <property type="component" value="Unassembled WGS sequence"/>
</dbReference>
<feature type="repeat" description="TPR" evidence="3">
    <location>
        <begin position="340"/>
        <end position="373"/>
    </location>
</feature>
<keyword evidence="4" id="KW-0067">ATP-binding</keyword>
<feature type="repeat" description="TPR" evidence="3">
    <location>
        <begin position="578"/>
        <end position="611"/>
    </location>
</feature>
<feature type="domain" description="Protein kinase" evidence="5">
    <location>
        <begin position="13"/>
        <end position="272"/>
    </location>
</feature>
<evidence type="ECO:0000256" key="3">
    <source>
        <dbReference type="PROSITE-ProRule" id="PRU00339"/>
    </source>
</evidence>
<dbReference type="PROSITE" id="PS50293">
    <property type="entry name" value="TPR_REGION"/>
    <property type="match status" value="6"/>
</dbReference>
<dbReference type="InterPro" id="IPR011009">
    <property type="entry name" value="Kinase-like_dom_sf"/>
</dbReference>
<dbReference type="InterPro" id="IPR017441">
    <property type="entry name" value="Protein_kinase_ATP_BS"/>
</dbReference>
<organism evidence="6 7">
    <name type="scientific">Limnofasciculus baicalensis BBK-W-15</name>
    <dbReference type="NCBI Taxonomy" id="2699891"/>
    <lineage>
        <taxon>Bacteria</taxon>
        <taxon>Bacillati</taxon>
        <taxon>Cyanobacteriota</taxon>
        <taxon>Cyanophyceae</taxon>
        <taxon>Coleofasciculales</taxon>
        <taxon>Coleofasciculaceae</taxon>
        <taxon>Limnofasciculus</taxon>
        <taxon>Limnofasciculus baicalensis</taxon>
    </lineage>
</organism>
<dbReference type="GO" id="GO:0004672">
    <property type="term" value="F:protein kinase activity"/>
    <property type="evidence" value="ECO:0007669"/>
    <property type="project" value="InterPro"/>
</dbReference>
<gene>
    <name evidence="6" type="ORF">NJ959_12505</name>
</gene>
<keyword evidence="2 3" id="KW-0802">TPR repeat</keyword>
<protein>
    <submittedName>
        <fullName evidence="6">Tetratricopeptide repeat protein</fullName>
    </submittedName>
</protein>
<reference evidence="6" key="1">
    <citation type="submission" date="2022-06" db="EMBL/GenBank/DDBJ databases">
        <title>New cyanobacteria of genus Symplocastrum in benthos of Lake Baikal.</title>
        <authorList>
            <person name="Sorokovikova E."/>
            <person name="Tikhonova I."/>
            <person name="Krasnopeev A."/>
            <person name="Evseev P."/>
            <person name="Gladkikh A."/>
            <person name="Belykh O."/>
        </authorList>
    </citation>
    <scope>NUCLEOTIDE SEQUENCE</scope>
    <source>
        <strain evidence="6">BBK-W-15</strain>
    </source>
</reference>
<dbReference type="InterPro" id="IPR000719">
    <property type="entry name" value="Prot_kinase_dom"/>
</dbReference>
<dbReference type="EMBL" id="JAMZMM010000104">
    <property type="protein sequence ID" value="MCP2729278.1"/>
    <property type="molecule type" value="Genomic_DNA"/>
</dbReference>
<dbReference type="Pfam" id="PF00069">
    <property type="entry name" value="Pkinase"/>
    <property type="match status" value="1"/>
</dbReference>
<evidence type="ECO:0000259" key="5">
    <source>
        <dbReference type="PROSITE" id="PS50011"/>
    </source>
</evidence>
<dbReference type="CDD" id="cd14014">
    <property type="entry name" value="STKc_PknB_like"/>
    <property type="match status" value="1"/>
</dbReference>
<dbReference type="PROSITE" id="PS50005">
    <property type="entry name" value="TPR"/>
    <property type="match status" value="9"/>
</dbReference>
<dbReference type="PROSITE" id="PS00107">
    <property type="entry name" value="PROTEIN_KINASE_ATP"/>
    <property type="match status" value="1"/>
</dbReference>
<dbReference type="Pfam" id="PF00515">
    <property type="entry name" value="TPR_1"/>
    <property type="match status" value="1"/>
</dbReference>
<keyword evidence="4" id="KW-0547">Nucleotide-binding</keyword>
<dbReference type="Gene3D" id="1.10.510.10">
    <property type="entry name" value="Transferase(Phosphotransferase) domain 1"/>
    <property type="match status" value="1"/>
</dbReference>
<feature type="repeat" description="TPR" evidence="3">
    <location>
        <begin position="442"/>
        <end position="475"/>
    </location>
</feature>
<evidence type="ECO:0000256" key="2">
    <source>
        <dbReference type="ARBA" id="ARBA00022803"/>
    </source>
</evidence>
<comment type="caution">
    <text evidence="6">The sequence shown here is derived from an EMBL/GenBank/DDBJ whole genome shotgun (WGS) entry which is preliminary data.</text>
</comment>
<dbReference type="Gene3D" id="1.25.40.10">
    <property type="entry name" value="Tetratricopeptide repeat domain"/>
    <property type="match status" value="4"/>
</dbReference>
<evidence type="ECO:0000256" key="4">
    <source>
        <dbReference type="PROSITE-ProRule" id="PRU10141"/>
    </source>
</evidence>
<sequence>MTVAIGQIIGGRYKIIRQLGQGGFGTTFVAKDQHLPGDEYCVVKQLKPQATDSLTLQIARRLFETEAKILNQLGTHDQIPQLYAYFEEDEEFYLVQEFIEGNDLSHELIPANPITQLRTIFLLQEILKILEYVHQNNVIHRDINPHNIIRRKSDGKLVLIDFGAVKQISSQIVQAKQTSFTVAIGTPGYQPGEQANGNPRLSSDIYAVGMIGIMAVTGIPPYKIPHDPDNSEIIWQNRATVTAEFAKVLDKMTRYDFRDRYLSAKAALQALQDIGKTTTATVVLPPTPSPVAQSKQSPVTLPQSKGSKPIIYKILIGIGAISIIGVGSVAIANWLTSTNATNSYQRGETLFELKRYQDALDSYNRAVELRPEYTEAWEGQGDALLKLNRSKDALDSYEKVIQLQRDYPTAWKGRGIALDRLEQYEEAINAFDEALKLQPEDGEVWENRGNIQIKLKRFSAAIASFDKVLAIKPDYAPVWYQRGWAFQNLRQYEEAIESYDKSVKYKPDSAQTWYQRANCLINLQKYQDAAASYQKAVQFQPNLYEAWYSQGNALRNIGQYEQSLEAFNKAVKLKPKTAEAWFNRGGVLHQLQRYEDAVTSYNKAVQYNPDSSQAWYNRGNALYILKKYQDAIASYKKAVALKPDHYQAWYSMGNAYVNLQQDRDAIAVDFTLYEAAIAAYDKVLRYKPDYREAQAAKEQTQRQLALVKQPLIFPSKN</sequence>
<keyword evidence="7" id="KW-1185">Reference proteome</keyword>
<dbReference type="SUPFAM" id="SSF48452">
    <property type="entry name" value="TPR-like"/>
    <property type="match status" value="1"/>
</dbReference>
<feature type="binding site" evidence="4">
    <location>
        <position position="44"/>
    </location>
    <ligand>
        <name>ATP</name>
        <dbReference type="ChEBI" id="CHEBI:30616"/>
    </ligand>
</feature>
<accession>A0AAE3GSX5</accession>
<evidence type="ECO:0000313" key="7">
    <source>
        <dbReference type="Proteomes" id="UP001204953"/>
    </source>
</evidence>
<feature type="repeat" description="TPR" evidence="3">
    <location>
        <begin position="510"/>
        <end position="543"/>
    </location>
</feature>
<dbReference type="PANTHER" id="PTHR44943">
    <property type="entry name" value="CELLULOSE SYNTHASE OPERON PROTEIN C"/>
    <property type="match status" value="1"/>
</dbReference>
<dbReference type="AlphaFoldDB" id="A0AAE3GSX5"/>